<proteinExistence type="predicted"/>
<evidence type="ECO:0000256" key="1">
    <source>
        <dbReference type="SAM" id="SignalP"/>
    </source>
</evidence>
<accession>A0AAD6CUI9</accession>
<keyword evidence="1" id="KW-0732">Signal</keyword>
<name>A0AAD6CUI9_9EURO</name>
<sequence length="239" mass="25674">MKLFKFTLLAIGLGGSLVHSQGYSSECTDMSLIDSWLIGTCPTDDGTGEITSSVYLPNKIENSEGTLKWKIDGSYWSSCDDCELVDSGSTLQCYCDGTYASEDGTTTLNLETYIANYDGHLLSNLTGAITSIPTNSSYAVPTNFDVELELSSENNTCSVLGAYLTLNDPTDCYYLNLGVEYTWACGTSVDNEGWEIVGFAAEDCSGDAVATYTPSNVNTCLTFSTGVQAFSITPLWNAD</sequence>
<dbReference type="InterPro" id="IPR011058">
    <property type="entry name" value="Cyanovirin-N"/>
</dbReference>
<feature type="chain" id="PRO_5042097877" description="Cyanovirin-N domain-containing protein" evidence="1">
    <location>
        <begin position="21"/>
        <end position="239"/>
    </location>
</feature>
<evidence type="ECO:0000313" key="4">
    <source>
        <dbReference type="Proteomes" id="UP001220324"/>
    </source>
</evidence>
<dbReference type="SMART" id="SM01111">
    <property type="entry name" value="CVNH"/>
    <property type="match status" value="1"/>
</dbReference>
<feature type="signal peptide" evidence="1">
    <location>
        <begin position="1"/>
        <end position="20"/>
    </location>
</feature>
<dbReference type="Pfam" id="PF08881">
    <property type="entry name" value="CVNH"/>
    <property type="match status" value="1"/>
</dbReference>
<dbReference type="Gene3D" id="2.30.60.10">
    <property type="entry name" value="Cyanovirin-N"/>
    <property type="match status" value="1"/>
</dbReference>
<gene>
    <name evidence="3" type="ORF">N7494_005561</name>
</gene>
<protein>
    <recommendedName>
        <fullName evidence="2">Cyanovirin-N domain-containing protein</fullName>
    </recommendedName>
</protein>
<dbReference type="InterPro" id="IPR036673">
    <property type="entry name" value="Cyanovirin-N_sf"/>
</dbReference>
<evidence type="ECO:0000313" key="3">
    <source>
        <dbReference type="EMBL" id="KAJ5540485.1"/>
    </source>
</evidence>
<keyword evidence="4" id="KW-1185">Reference proteome</keyword>
<dbReference type="Proteomes" id="UP001220324">
    <property type="component" value="Unassembled WGS sequence"/>
</dbReference>
<organism evidence="3 4">
    <name type="scientific">Penicillium frequentans</name>
    <dbReference type="NCBI Taxonomy" id="3151616"/>
    <lineage>
        <taxon>Eukaryota</taxon>
        <taxon>Fungi</taxon>
        <taxon>Dikarya</taxon>
        <taxon>Ascomycota</taxon>
        <taxon>Pezizomycotina</taxon>
        <taxon>Eurotiomycetes</taxon>
        <taxon>Eurotiomycetidae</taxon>
        <taxon>Eurotiales</taxon>
        <taxon>Aspergillaceae</taxon>
        <taxon>Penicillium</taxon>
    </lineage>
</organism>
<comment type="caution">
    <text evidence="3">The sequence shown here is derived from an EMBL/GenBank/DDBJ whole genome shotgun (WGS) entry which is preliminary data.</text>
</comment>
<dbReference type="AlphaFoldDB" id="A0AAD6CUI9"/>
<feature type="domain" description="Cyanovirin-N" evidence="2">
    <location>
        <begin position="22"/>
        <end position="123"/>
    </location>
</feature>
<reference evidence="3 4" key="1">
    <citation type="journal article" date="2023" name="IMA Fungus">
        <title>Comparative genomic study of the Penicillium genus elucidates a diverse pangenome and 15 lateral gene transfer events.</title>
        <authorList>
            <person name="Petersen C."/>
            <person name="Sorensen T."/>
            <person name="Nielsen M.R."/>
            <person name="Sondergaard T.E."/>
            <person name="Sorensen J.L."/>
            <person name="Fitzpatrick D.A."/>
            <person name="Frisvad J.C."/>
            <person name="Nielsen K.L."/>
        </authorList>
    </citation>
    <scope>NUCLEOTIDE SEQUENCE [LARGE SCALE GENOMIC DNA]</scope>
    <source>
        <strain evidence="3 4">IBT 35679</strain>
    </source>
</reference>
<dbReference type="SUPFAM" id="SSF51322">
    <property type="entry name" value="Cyanovirin-N"/>
    <property type="match status" value="1"/>
</dbReference>
<evidence type="ECO:0000259" key="2">
    <source>
        <dbReference type="SMART" id="SM01111"/>
    </source>
</evidence>
<dbReference type="EMBL" id="JAQIZZ010000005">
    <property type="protein sequence ID" value="KAJ5540485.1"/>
    <property type="molecule type" value="Genomic_DNA"/>
</dbReference>